<evidence type="ECO:0000259" key="7">
    <source>
        <dbReference type="PROSITE" id="PS51296"/>
    </source>
</evidence>
<evidence type="ECO:0000256" key="6">
    <source>
        <dbReference type="SAM" id="MobiDB-lite"/>
    </source>
</evidence>
<name>A0A0K1ERI5_CHOCO</name>
<dbReference type="AlphaFoldDB" id="A0A0K1ERI5"/>
<dbReference type="PROSITE" id="PS51296">
    <property type="entry name" value="RIESKE"/>
    <property type="match status" value="1"/>
</dbReference>
<dbReference type="GO" id="GO:0005737">
    <property type="term" value="C:cytoplasm"/>
    <property type="evidence" value="ECO:0007669"/>
    <property type="project" value="TreeGrafter"/>
</dbReference>
<dbReference type="GO" id="GO:0016020">
    <property type="term" value="C:membrane"/>
    <property type="evidence" value="ECO:0007669"/>
    <property type="project" value="InterPro"/>
</dbReference>
<dbReference type="EC" id="1.-.-.-" evidence="8"/>
<proteinExistence type="predicted"/>
<dbReference type="KEGG" id="ccro:CMC5_077720"/>
<evidence type="ECO:0000256" key="3">
    <source>
        <dbReference type="ARBA" id="ARBA00023004"/>
    </source>
</evidence>
<keyword evidence="5" id="KW-1015">Disulfide bond</keyword>
<dbReference type="FunFam" id="2.102.10.10:FF:000014">
    <property type="entry name" value="Oxidoreductase, FAD dependent"/>
    <property type="match status" value="1"/>
</dbReference>
<feature type="region of interest" description="Disordered" evidence="6">
    <location>
        <begin position="508"/>
        <end position="532"/>
    </location>
</feature>
<keyword evidence="4" id="KW-0411">Iron-sulfur</keyword>
<evidence type="ECO:0000313" key="8">
    <source>
        <dbReference type="EMBL" id="AKT43540.1"/>
    </source>
</evidence>
<dbReference type="Gene3D" id="3.30.9.10">
    <property type="entry name" value="D-Amino Acid Oxidase, subunit A, domain 2"/>
    <property type="match status" value="1"/>
</dbReference>
<dbReference type="GO" id="GO:0051537">
    <property type="term" value="F:2 iron, 2 sulfur cluster binding"/>
    <property type="evidence" value="ECO:0007669"/>
    <property type="project" value="UniProtKB-KW"/>
</dbReference>
<dbReference type="InterPro" id="IPR017941">
    <property type="entry name" value="Rieske_2Fe-2S"/>
</dbReference>
<dbReference type="CDD" id="cd03477">
    <property type="entry name" value="Rieske_YhfW_C"/>
    <property type="match status" value="1"/>
</dbReference>
<dbReference type="Proteomes" id="UP000067626">
    <property type="component" value="Chromosome"/>
</dbReference>
<dbReference type="SUPFAM" id="SSF50022">
    <property type="entry name" value="ISP domain"/>
    <property type="match status" value="1"/>
</dbReference>
<evidence type="ECO:0000256" key="5">
    <source>
        <dbReference type="ARBA" id="ARBA00023157"/>
    </source>
</evidence>
<dbReference type="PANTHER" id="PTHR13847:SF281">
    <property type="entry name" value="FAD DEPENDENT OXIDOREDUCTASE DOMAIN-CONTAINING PROTEIN"/>
    <property type="match status" value="1"/>
</dbReference>
<reference evidence="8 9" key="1">
    <citation type="submission" date="2015-07" db="EMBL/GenBank/DDBJ databases">
        <title>Genome analysis of myxobacterium Chondromyces crocatus Cm c5 reveals a high potential for natural compound synthesis and the genetic basis for the loss of fruiting body formation.</title>
        <authorList>
            <person name="Zaburannyi N."/>
            <person name="Bunk B."/>
            <person name="Maier J."/>
            <person name="Overmann J."/>
            <person name="Mueller R."/>
        </authorList>
    </citation>
    <scope>NUCLEOTIDE SEQUENCE [LARGE SCALE GENOMIC DNA]</scope>
    <source>
        <strain evidence="8 9">Cm c5</strain>
    </source>
</reference>
<feature type="compositionally biased region" description="Acidic residues" evidence="6">
    <location>
        <begin position="514"/>
        <end position="525"/>
    </location>
</feature>
<dbReference type="STRING" id="52.CMC5_077720"/>
<dbReference type="PRINTS" id="PR00162">
    <property type="entry name" value="RIESKE"/>
</dbReference>
<keyword evidence="2" id="KW-0479">Metal-binding</keyword>
<dbReference type="EMBL" id="CP012159">
    <property type="protein sequence ID" value="AKT43540.1"/>
    <property type="molecule type" value="Genomic_DNA"/>
</dbReference>
<evidence type="ECO:0000256" key="1">
    <source>
        <dbReference type="ARBA" id="ARBA00022714"/>
    </source>
</evidence>
<evidence type="ECO:0000256" key="2">
    <source>
        <dbReference type="ARBA" id="ARBA00022723"/>
    </source>
</evidence>
<dbReference type="Gene3D" id="3.50.50.60">
    <property type="entry name" value="FAD/NAD(P)-binding domain"/>
    <property type="match status" value="1"/>
</dbReference>
<dbReference type="SUPFAM" id="SSF51971">
    <property type="entry name" value="Nucleotide-binding domain"/>
    <property type="match status" value="1"/>
</dbReference>
<dbReference type="InterPro" id="IPR036922">
    <property type="entry name" value="Rieske_2Fe-2S_sf"/>
</dbReference>
<evidence type="ECO:0000313" key="9">
    <source>
        <dbReference type="Proteomes" id="UP000067626"/>
    </source>
</evidence>
<dbReference type="Pfam" id="PF01266">
    <property type="entry name" value="DAO"/>
    <property type="match status" value="1"/>
</dbReference>
<keyword evidence="9" id="KW-1185">Reference proteome</keyword>
<feature type="domain" description="Rieske" evidence="7">
    <location>
        <begin position="426"/>
        <end position="510"/>
    </location>
</feature>
<evidence type="ECO:0000256" key="4">
    <source>
        <dbReference type="ARBA" id="ARBA00023014"/>
    </source>
</evidence>
<sequence length="532" mass="57764">MEASERTVSVWKEEVMPITAPSLEESTTADVCIVGAGIAGLTAAYLLQRSGVSVVVLDRGPIGGGETAQTTAHLASAMDEGFEQLIRLFGHEGAQLAYESHASAIDTIEAITRGEGIECEFARVDGYLFLGAGQAPDLLDRELEAATRLGFPGVERLERAPLAAFDTGPCLRFPQQGMFHPLRYLAGLVAAVLRDGGRVFEGTPVTHVDGGESPTVWTRDGLHVRAKAVIVATNTPINDRFAIHTKQAPYRSYAVALPVPELGVPRGLYWDTEDPYHYARLHRVQREDGGFTEMVIVGGEDHKTGEADDAEERYARLEAWARARFPVSGEMIARWSGQVMEPVDGLGFIGADPGHSKNVYIATGDSGQGMTHGTIAGMLLSDLISGRENPWTSLYNPRRRTLRAVGEYARENLKVARHYAEWLGRAPLSTPDDIPRGGGSVVQRGIHKVAVYRDEEGSLHEVSAVCSHLGGVVHWNSEEKSWDCPCHGSRFSPTGEVLQGPAFEPLEEVREPGAGDEDQEPEAPEELQRKAS</sequence>
<keyword evidence="8" id="KW-0560">Oxidoreductase</keyword>
<dbReference type="InterPro" id="IPR005805">
    <property type="entry name" value="Rieske_Fe-S_prot_C"/>
</dbReference>
<protein>
    <submittedName>
        <fullName evidence="8">Oxidoreductase</fullName>
        <ecNumber evidence="8">1.-.-.-</ecNumber>
    </submittedName>
</protein>
<dbReference type="GO" id="GO:0046872">
    <property type="term" value="F:metal ion binding"/>
    <property type="evidence" value="ECO:0007669"/>
    <property type="project" value="UniProtKB-KW"/>
</dbReference>
<dbReference type="OrthoDB" id="9767869at2"/>
<dbReference type="Gene3D" id="2.102.10.10">
    <property type="entry name" value="Rieske [2Fe-2S] iron-sulphur domain"/>
    <property type="match status" value="1"/>
</dbReference>
<dbReference type="Pfam" id="PF00355">
    <property type="entry name" value="Rieske"/>
    <property type="match status" value="1"/>
</dbReference>
<gene>
    <name evidence="8" type="ORF">CMC5_077720</name>
</gene>
<dbReference type="GO" id="GO:0016491">
    <property type="term" value="F:oxidoreductase activity"/>
    <property type="evidence" value="ECO:0007669"/>
    <property type="project" value="UniProtKB-KW"/>
</dbReference>
<dbReference type="InterPro" id="IPR036188">
    <property type="entry name" value="FAD/NAD-bd_sf"/>
</dbReference>
<dbReference type="PANTHER" id="PTHR13847">
    <property type="entry name" value="SARCOSINE DEHYDROGENASE-RELATED"/>
    <property type="match status" value="1"/>
</dbReference>
<organism evidence="8 9">
    <name type="scientific">Chondromyces crocatus</name>
    <dbReference type="NCBI Taxonomy" id="52"/>
    <lineage>
        <taxon>Bacteria</taxon>
        <taxon>Pseudomonadati</taxon>
        <taxon>Myxococcota</taxon>
        <taxon>Polyangia</taxon>
        <taxon>Polyangiales</taxon>
        <taxon>Polyangiaceae</taxon>
        <taxon>Chondromyces</taxon>
    </lineage>
</organism>
<keyword evidence="3" id="KW-0408">Iron</keyword>
<dbReference type="InterPro" id="IPR006076">
    <property type="entry name" value="FAD-dep_OxRdtase"/>
</dbReference>
<accession>A0A0K1ERI5</accession>
<keyword evidence="1" id="KW-0001">2Fe-2S</keyword>
<dbReference type="InterPro" id="IPR038010">
    <property type="entry name" value="YhfW_C"/>
</dbReference>
<dbReference type="PATRIC" id="fig|52.7.peg.8547"/>